<dbReference type="AlphaFoldDB" id="A0A559M3P7"/>
<evidence type="ECO:0000256" key="1">
    <source>
        <dbReference type="SAM" id="MobiDB-lite"/>
    </source>
</evidence>
<gene>
    <name evidence="2" type="ORF">LAWI1_G008414</name>
</gene>
<comment type="caution">
    <text evidence="2">The sequence shown here is derived from an EMBL/GenBank/DDBJ whole genome shotgun (WGS) entry which is preliminary data.</text>
</comment>
<proteinExistence type="predicted"/>
<feature type="region of interest" description="Disordered" evidence="1">
    <location>
        <begin position="51"/>
        <end position="107"/>
    </location>
</feature>
<keyword evidence="3" id="KW-1185">Reference proteome</keyword>
<dbReference type="Proteomes" id="UP000315522">
    <property type="component" value="Unassembled WGS sequence"/>
</dbReference>
<feature type="compositionally biased region" description="Basic and acidic residues" evidence="1">
    <location>
        <begin position="97"/>
        <end position="107"/>
    </location>
</feature>
<protein>
    <submittedName>
        <fullName evidence="2">Uncharacterized protein</fullName>
    </submittedName>
</protein>
<accession>A0A559M3P7</accession>
<feature type="compositionally biased region" description="Polar residues" evidence="1">
    <location>
        <begin position="51"/>
        <end position="85"/>
    </location>
</feature>
<evidence type="ECO:0000313" key="3">
    <source>
        <dbReference type="Proteomes" id="UP000315522"/>
    </source>
</evidence>
<sequence>MYMCSVRDDALMKPKDLNSEQRDISKAFKLGPQIYPNTIEVVVTTSGMASLTSNSASQPKRSSQTENASTRQQPIVPSSPATSNHMVPPALKSSHRTHIEADQVRPRGEEDILVNSSLMFFSTRPDASSLHLLANTPKLEPQALEILLRNWKSGGEHMRYLNHFVQNSTCCTAIPVVNWTRWWSTDETLFDLVDQIVAEEERTLVTKTLLKADMKFQLDFTRLRAAWADAWRLACRQDRWVDAKDHLVGFGVNTRLKDSALTVVAEAFLERWHRALEAWRVGNSTSLSNTPRVFPIEERDEFLEILRDCREMRLDIAKSWYVYGSMPWLI</sequence>
<name>A0A559M3P7_9HELO</name>
<evidence type="ECO:0000313" key="2">
    <source>
        <dbReference type="EMBL" id="TVY87564.1"/>
    </source>
</evidence>
<dbReference type="EMBL" id="QGML01002340">
    <property type="protein sequence ID" value="TVY87564.1"/>
    <property type="molecule type" value="Genomic_DNA"/>
</dbReference>
<organism evidence="2 3">
    <name type="scientific">Lachnellula willkommii</name>
    <dbReference type="NCBI Taxonomy" id="215461"/>
    <lineage>
        <taxon>Eukaryota</taxon>
        <taxon>Fungi</taxon>
        <taxon>Dikarya</taxon>
        <taxon>Ascomycota</taxon>
        <taxon>Pezizomycotina</taxon>
        <taxon>Leotiomycetes</taxon>
        <taxon>Helotiales</taxon>
        <taxon>Lachnaceae</taxon>
        <taxon>Lachnellula</taxon>
    </lineage>
</organism>
<reference evidence="2 3" key="1">
    <citation type="submission" date="2018-05" db="EMBL/GenBank/DDBJ databases">
        <title>Genome sequencing and assembly of the regulated plant pathogen Lachnellula willkommii and related sister species for the development of diagnostic species identification markers.</title>
        <authorList>
            <person name="Giroux E."/>
            <person name="Bilodeau G."/>
        </authorList>
    </citation>
    <scope>NUCLEOTIDE SEQUENCE [LARGE SCALE GENOMIC DNA]</scope>
    <source>
        <strain evidence="2 3">CBS 172.35</strain>
    </source>
</reference>